<gene>
    <name evidence="1" type="ORF">HPB47_024899</name>
</gene>
<accession>A0AC60Q323</accession>
<dbReference type="Proteomes" id="UP000805193">
    <property type="component" value="Unassembled WGS sequence"/>
</dbReference>
<evidence type="ECO:0000313" key="1">
    <source>
        <dbReference type="EMBL" id="KAG0428100.1"/>
    </source>
</evidence>
<protein>
    <submittedName>
        <fullName evidence="1">Uncharacterized protein</fullName>
    </submittedName>
</protein>
<proteinExistence type="predicted"/>
<dbReference type="EMBL" id="JABSTQ010009563">
    <property type="protein sequence ID" value="KAG0428100.1"/>
    <property type="molecule type" value="Genomic_DNA"/>
</dbReference>
<sequence length="69" mass="7787">MDETKRTQCMIYLNGLLHQEKTVTSVSDADDVLNCVDKLRLCAGVGESRVFGGHSRDFETPLWDTTLLR</sequence>
<name>A0AC60Q323_IXOPE</name>
<organism evidence="1 2">
    <name type="scientific">Ixodes persulcatus</name>
    <name type="common">Taiga tick</name>
    <dbReference type="NCBI Taxonomy" id="34615"/>
    <lineage>
        <taxon>Eukaryota</taxon>
        <taxon>Metazoa</taxon>
        <taxon>Ecdysozoa</taxon>
        <taxon>Arthropoda</taxon>
        <taxon>Chelicerata</taxon>
        <taxon>Arachnida</taxon>
        <taxon>Acari</taxon>
        <taxon>Parasitiformes</taxon>
        <taxon>Ixodida</taxon>
        <taxon>Ixodoidea</taxon>
        <taxon>Ixodidae</taxon>
        <taxon>Ixodinae</taxon>
        <taxon>Ixodes</taxon>
    </lineage>
</organism>
<keyword evidence="2" id="KW-1185">Reference proteome</keyword>
<comment type="caution">
    <text evidence="1">The sequence shown here is derived from an EMBL/GenBank/DDBJ whole genome shotgun (WGS) entry which is preliminary data.</text>
</comment>
<evidence type="ECO:0000313" key="2">
    <source>
        <dbReference type="Proteomes" id="UP000805193"/>
    </source>
</evidence>
<reference evidence="1 2" key="1">
    <citation type="journal article" date="2020" name="Cell">
        <title>Large-Scale Comparative Analyses of Tick Genomes Elucidate Their Genetic Diversity and Vector Capacities.</title>
        <authorList>
            <consortium name="Tick Genome and Microbiome Consortium (TIGMIC)"/>
            <person name="Jia N."/>
            <person name="Wang J."/>
            <person name="Shi W."/>
            <person name="Du L."/>
            <person name="Sun Y."/>
            <person name="Zhan W."/>
            <person name="Jiang J.F."/>
            <person name="Wang Q."/>
            <person name="Zhang B."/>
            <person name="Ji P."/>
            <person name="Bell-Sakyi L."/>
            <person name="Cui X.M."/>
            <person name="Yuan T.T."/>
            <person name="Jiang B.G."/>
            <person name="Yang W.F."/>
            <person name="Lam T.T."/>
            <person name="Chang Q.C."/>
            <person name="Ding S.J."/>
            <person name="Wang X.J."/>
            <person name="Zhu J.G."/>
            <person name="Ruan X.D."/>
            <person name="Zhao L."/>
            <person name="Wei J.T."/>
            <person name="Ye R.Z."/>
            <person name="Que T.C."/>
            <person name="Du C.H."/>
            <person name="Zhou Y.H."/>
            <person name="Cheng J.X."/>
            <person name="Dai P.F."/>
            <person name="Guo W.B."/>
            <person name="Han X.H."/>
            <person name="Huang E.J."/>
            <person name="Li L.F."/>
            <person name="Wei W."/>
            <person name="Gao Y.C."/>
            <person name="Liu J.Z."/>
            <person name="Shao H.Z."/>
            <person name="Wang X."/>
            <person name="Wang C.C."/>
            <person name="Yang T.C."/>
            <person name="Huo Q.B."/>
            <person name="Li W."/>
            <person name="Chen H.Y."/>
            <person name="Chen S.E."/>
            <person name="Zhou L.G."/>
            <person name="Ni X.B."/>
            <person name="Tian J.H."/>
            <person name="Sheng Y."/>
            <person name="Liu T."/>
            <person name="Pan Y.S."/>
            <person name="Xia L.Y."/>
            <person name="Li J."/>
            <person name="Zhao F."/>
            <person name="Cao W.C."/>
        </authorList>
    </citation>
    <scope>NUCLEOTIDE SEQUENCE [LARGE SCALE GENOMIC DNA]</scope>
    <source>
        <strain evidence="1">Iper-2018</strain>
    </source>
</reference>